<feature type="region of interest" description="Disordered" evidence="1">
    <location>
        <begin position="83"/>
        <end position="103"/>
    </location>
</feature>
<dbReference type="Proteomes" id="UP001283361">
    <property type="component" value="Unassembled WGS sequence"/>
</dbReference>
<proteinExistence type="predicted"/>
<evidence type="ECO:0000256" key="2">
    <source>
        <dbReference type="SAM" id="SignalP"/>
    </source>
</evidence>
<dbReference type="AlphaFoldDB" id="A0AAE1D9T0"/>
<sequence length="144" mass="16438">MSCRLILFKLPLLYVARSDQTKEVHAAFSLQSMATNYRSACSEMLYRHLKPLTFAVSQHLQITHERFADTALLQGGQPGHVTQHMLRSDPARSRNRQQYSTRPGQLSNFHPVIINVSPILDQVSYLTFILILQMLICVDIKTVN</sequence>
<reference evidence="3" key="1">
    <citation type="journal article" date="2023" name="G3 (Bethesda)">
        <title>A reference genome for the long-term kleptoplast-retaining sea slug Elysia crispata morphotype clarki.</title>
        <authorList>
            <person name="Eastman K.E."/>
            <person name="Pendleton A.L."/>
            <person name="Shaikh M.A."/>
            <person name="Suttiyut T."/>
            <person name="Ogas R."/>
            <person name="Tomko P."/>
            <person name="Gavelis G."/>
            <person name="Widhalm J.R."/>
            <person name="Wisecaver J.H."/>
        </authorList>
    </citation>
    <scope>NUCLEOTIDE SEQUENCE</scope>
    <source>
        <strain evidence="3">ECLA1</strain>
    </source>
</reference>
<organism evidence="3 4">
    <name type="scientific">Elysia crispata</name>
    <name type="common">lettuce slug</name>
    <dbReference type="NCBI Taxonomy" id="231223"/>
    <lineage>
        <taxon>Eukaryota</taxon>
        <taxon>Metazoa</taxon>
        <taxon>Spiralia</taxon>
        <taxon>Lophotrochozoa</taxon>
        <taxon>Mollusca</taxon>
        <taxon>Gastropoda</taxon>
        <taxon>Heterobranchia</taxon>
        <taxon>Euthyneura</taxon>
        <taxon>Panpulmonata</taxon>
        <taxon>Sacoglossa</taxon>
        <taxon>Placobranchoidea</taxon>
        <taxon>Plakobranchidae</taxon>
        <taxon>Elysia</taxon>
    </lineage>
</organism>
<dbReference type="EMBL" id="JAWDGP010004691">
    <property type="protein sequence ID" value="KAK3762557.1"/>
    <property type="molecule type" value="Genomic_DNA"/>
</dbReference>
<gene>
    <name evidence="3" type="ORF">RRG08_000855</name>
</gene>
<evidence type="ECO:0000313" key="4">
    <source>
        <dbReference type="Proteomes" id="UP001283361"/>
    </source>
</evidence>
<comment type="caution">
    <text evidence="3">The sequence shown here is derived from an EMBL/GenBank/DDBJ whole genome shotgun (WGS) entry which is preliminary data.</text>
</comment>
<protein>
    <submittedName>
        <fullName evidence="3">Uncharacterized protein</fullName>
    </submittedName>
</protein>
<evidence type="ECO:0000313" key="3">
    <source>
        <dbReference type="EMBL" id="KAK3762557.1"/>
    </source>
</evidence>
<feature type="signal peptide" evidence="2">
    <location>
        <begin position="1"/>
        <end position="18"/>
    </location>
</feature>
<name>A0AAE1D9T0_9GAST</name>
<feature type="chain" id="PRO_5042220626" evidence="2">
    <location>
        <begin position="19"/>
        <end position="144"/>
    </location>
</feature>
<keyword evidence="4" id="KW-1185">Reference proteome</keyword>
<evidence type="ECO:0000256" key="1">
    <source>
        <dbReference type="SAM" id="MobiDB-lite"/>
    </source>
</evidence>
<keyword evidence="2" id="KW-0732">Signal</keyword>
<accession>A0AAE1D9T0</accession>